<evidence type="ECO:0000313" key="3">
    <source>
        <dbReference type="Proteomes" id="UP000011572"/>
    </source>
</evidence>
<gene>
    <name evidence="2" type="ORF">C473_06544</name>
</gene>
<feature type="region of interest" description="Disordered" evidence="1">
    <location>
        <begin position="36"/>
        <end position="69"/>
    </location>
</feature>
<feature type="compositionally biased region" description="Low complexity" evidence="1">
    <location>
        <begin position="37"/>
        <end position="54"/>
    </location>
</feature>
<dbReference type="EMBL" id="AOIW01000042">
    <property type="protein sequence ID" value="ELZ34148.1"/>
    <property type="molecule type" value="Genomic_DNA"/>
</dbReference>
<name>M0DH71_9EURY</name>
<protein>
    <submittedName>
        <fullName evidence="2">Uncharacterized protein</fullName>
    </submittedName>
</protein>
<accession>M0DH71</accession>
<dbReference type="PATRIC" id="fig|1227486.3.peg.1228"/>
<reference evidence="2 3" key="1">
    <citation type="journal article" date="2014" name="PLoS Genet.">
        <title>Phylogenetically driven sequencing of extremely halophilic archaea reveals strategies for static and dynamic osmo-response.</title>
        <authorList>
            <person name="Becker E.A."/>
            <person name="Seitzer P.M."/>
            <person name="Tritt A."/>
            <person name="Larsen D."/>
            <person name="Krusor M."/>
            <person name="Yao A.I."/>
            <person name="Wu D."/>
            <person name="Madern D."/>
            <person name="Eisen J.A."/>
            <person name="Darling A.E."/>
            <person name="Facciotti M.T."/>
        </authorList>
    </citation>
    <scope>NUCLEOTIDE SEQUENCE [LARGE SCALE GENOMIC DNA]</scope>
    <source>
        <strain evidence="2 3">JCM 10247</strain>
    </source>
</reference>
<sequence length="69" mass="7102">MGRGSVEKRGACCFHSIRRVVSLCLSLGSLADRPGERSAVGAARRGRALGRTPADANARAHGSVAVLDA</sequence>
<comment type="caution">
    <text evidence="2">The sequence shown here is derived from an EMBL/GenBank/DDBJ whole genome shotgun (WGS) entry which is preliminary data.</text>
</comment>
<evidence type="ECO:0000256" key="1">
    <source>
        <dbReference type="SAM" id="MobiDB-lite"/>
    </source>
</evidence>
<dbReference type="AlphaFoldDB" id="M0DH71"/>
<proteinExistence type="predicted"/>
<evidence type="ECO:0000313" key="2">
    <source>
        <dbReference type="EMBL" id="ELZ34148.1"/>
    </source>
</evidence>
<organism evidence="2 3">
    <name type="scientific">Halorubrum distributum JCM 10247</name>
    <dbReference type="NCBI Taxonomy" id="1227486"/>
    <lineage>
        <taxon>Archaea</taxon>
        <taxon>Methanobacteriati</taxon>
        <taxon>Methanobacteriota</taxon>
        <taxon>Stenosarchaea group</taxon>
        <taxon>Halobacteria</taxon>
        <taxon>Halobacteriales</taxon>
        <taxon>Haloferacaceae</taxon>
        <taxon>Halorubrum</taxon>
        <taxon>Halorubrum distributum group</taxon>
    </lineage>
</organism>
<dbReference type="Proteomes" id="UP000011572">
    <property type="component" value="Unassembled WGS sequence"/>
</dbReference>